<dbReference type="GO" id="GO:0005739">
    <property type="term" value="C:mitochondrion"/>
    <property type="evidence" value="ECO:0007669"/>
    <property type="project" value="TreeGrafter"/>
</dbReference>
<feature type="binding site" evidence="8">
    <location>
        <position position="200"/>
    </location>
    <ligand>
        <name>FAD</name>
        <dbReference type="ChEBI" id="CHEBI:57692"/>
    </ligand>
</feature>
<evidence type="ECO:0000259" key="10">
    <source>
        <dbReference type="PROSITE" id="PS51384"/>
    </source>
</evidence>
<comment type="subcellular location">
    <subcellularLocation>
        <location evidence="2">Membrane</location>
    </subcellularLocation>
</comment>
<keyword evidence="6" id="KW-0560">Oxidoreductase</keyword>
<evidence type="ECO:0000256" key="8">
    <source>
        <dbReference type="PIRSR" id="PIRSR601834-1"/>
    </source>
</evidence>
<sequence length="407" mass="45607">MQHTRLAAWKYLSHPSAKRSCQLWGACIPSYSLIFNNQRQLSLHQSSKELRNRDKKLDQAEGITNSDAGSKVSPRRIGRILLLGSLIGVGAISYNSIQSDPPREHAIFEKPRFTGFDVVDKEHTSSTAILITARPSNPNSSNTPPSFDPYKKSWEQGTWSVEFKQPQLQIARSYTPLPPVNDTESGDLRFYIRKEHKGEMSNYLYNLPVGARIEIRGPYPEIDLPQGVTDVVYLAGGTGIAPAFQVIHTLFEVQGRSDEGSMPNIRIIWANRRREDCVGAPKPAKRSWGTFLNKPNAIEQHAGTLVKELEDLRKKYGDHISVEYLVDEECSFLDEKKVLQLTQLSSRDRSESQQLVGGKKLLFVSGPEGFVRYFAGPKAWEGGREVQGELGGVIGQLKLGDWQVCKL</sequence>
<dbReference type="InterPro" id="IPR017927">
    <property type="entry name" value="FAD-bd_FR_type"/>
</dbReference>
<dbReference type="InterPro" id="IPR039261">
    <property type="entry name" value="FNR_nucleotide-bd"/>
</dbReference>
<evidence type="ECO:0000256" key="7">
    <source>
        <dbReference type="ARBA" id="ARBA00023136"/>
    </source>
</evidence>
<dbReference type="PANTHER" id="PTHR19370">
    <property type="entry name" value="NADH-CYTOCHROME B5 REDUCTASE"/>
    <property type="match status" value="1"/>
</dbReference>
<dbReference type="OrthoDB" id="432685at2759"/>
<dbReference type="GO" id="GO:0016491">
    <property type="term" value="F:oxidoreductase activity"/>
    <property type="evidence" value="ECO:0007669"/>
    <property type="project" value="UniProtKB-KW"/>
</dbReference>
<dbReference type="InterPro" id="IPR001834">
    <property type="entry name" value="CBR-like"/>
</dbReference>
<evidence type="ECO:0000256" key="5">
    <source>
        <dbReference type="ARBA" id="ARBA00022827"/>
    </source>
</evidence>
<dbReference type="CDD" id="cd06183">
    <property type="entry name" value="cyt_b5_reduct_like"/>
    <property type="match status" value="1"/>
</dbReference>
<name>A0A3E2H135_SCYLI</name>
<feature type="compositionally biased region" description="Basic and acidic residues" evidence="9">
    <location>
        <begin position="46"/>
        <end position="59"/>
    </location>
</feature>
<comment type="caution">
    <text evidence="11">The sequence shown here is derived from an EMBL/GenBank/DDBJ whole genome shotgun (WGS) entry which is preliminary data.</text>
</comment>
<feature type="domain" description="FAD-binding FR-type" evidence="10">
    <location>
        <begin position="111"/>
        <end position="225"/>
    </location>
</feature>
<keyword evidence="12" id="KW-1185">Reference proteome</keyword>
<dbReference type="EMBL" id="NCSJ02000247">
    <property type="protein sequence ID" value="RFU26693.1"/>
    <property type="molecule type" value="Genomic_DNA"/>
</dbReference>
<evidence type="ECO:0000256" key="4">
    <source>
        <dbReference type="ARBA" id="ARBA00022630"/>
    </source>
</evidence>
<evidence type="ECO:0000313" key="11">
    <source>
        <dbReference type="EMBL" id="RFU26693.1"/>
    </source>
</evidence>
<evidence type="ECO:0000313" key="12">
    <source>
        <dbReference type="Proteomes" id="UP000258309"/>
    </source>
</evidence>
<dbReference type="Pfam" id="PF00970">
    <property type="entry name" value="FAD_binding_6"/>
    <property type="match status" value="1"/>
</dbReference>
<feature type="non-terminal residue" evidence="11">
    <location>
        <position position="407"/>
    </location>
</feature>
<dbReference type="Proteomes" id="UP000258309">
    <property type="component" value="Unassembled WGS sequence"/>
</dbReference>
<feature type="region of interest" description="Disordered" evidence="9">
    <location>
        <begin position="46"/>
        <end position="71"/>
    </location>
</feature>
<feature type="non-terminal residue" evidence="11">
    <location>
        <position position="1"/>
    </location>
</feature>
<dbReference type="AlphaFoldDB" id="A0A3E2H135"/>
<comment type="similarity">
    <text evidence="3">Belongs to the flavoprotein pyridine nucleotide cytochrome reductase family.</text>
</comment>
<dbReference type="PANTHER" id="PTHR19370:SF189">
    <property type="entry name" value="CYTOCHROME C MITOCHONDRIAL IMPORT FACTOR CYC2"/>
    <property type="match status" value="1"/>
</dbReference>
<protein>
    <recommendedName>
        <fullName evidence="10">FAD-binding FR-type domain-containing protein</fullName>
    </recommendedName>
</protein>
<comment type="cofactor">
    <cofactor evidence="1 8">
        <name>FAD</name>
        <dbReference type="ChEBI" id="CHEBI:57692"/>
    </cofactor>
</comment>
<dbReference type="SUPFAM" id="SSF52343">
    <property type="entry name" value="Ferredoxin reductase-like, C-terminal NADP-linked domain"/>
    <property type="match status" value="1"/>
</dbReference>
<dbReference type="InterPro" id="IPR017938">
    <property type="entry name" value="Riboflavin_synthase-like_b-brl"/>
</dbReference>
<evidence type="ECO:0000256" key="3">
    <source>
        <dbReference type="ARBA" id="ARBA00006105"/>
    </source>
</evidence>
<dbReference type="PRINTS" id="PR00406">
    <property type="entry name" value="CYTB5RDTASE"/>
</dbReference>
<gene>
    <name evidence="11" type="ORF">B7463_g9640</name>
</gene>
<evidence type="ECO:0000256" key="6">
    <source>
        <dbReference type="ARBA" id="ARBA00023002"/>
    </source>
</evidence>
<dbReference type="STRING" id="5539.A0A3E2H135"/>
<dbReference type="Gene3D" id="2.40.30.10">
    <property type="entry name" value="Translation factors"/>
    <property type="match status" value="1"/>
</dbReference>
<dbReference type="Gene3D" id="3.40.50.80">
    <property type="entry name" value="Nucleotide-binding domain of ferredoxin-NADP reductase (FNR) module"/>
    <property type="match status" value="1"/>
</dbReference>
<dbReference type="SUPFAM" id="SSF63380">
    <property type="entry name" value="Riboflavin synthase domain-like"/>
    <property type="match status" value="1"/>
</dbReference>
<keyword evidence="5 8" id="KW-0274">FAD</keyword>
<keyword evidence="4 8" id="KW-0285">Flavoprotein</keyword>
<proteinExistence type="inferred from homology"/>
<reference evidence="11 12" key="1">
    <citation type="submission" date="2018-05" db="EMBL/GenBank/DDBJ databases">
        <title>Draft genome sequence of Scytalidium lignicola DSM 105466, a ubiquitous saprotrophic fungus.</title>
        <authorList>
            <person name="Buettner E."/>
            <person name="Gebauer A.M."/>
            <person name="Hofrichter M."/>
            <person name="Liers C."/>
            <person name="Kellner H."/>
        </authorList>
    </citation>
    <scope>NUCLEOTIDE SEQUENCE [LARGE SCALE GENOMIC DNA]</scope>
    <source>
        <strain evidence="11 12">DSM 105466</strain>
    </source>
</reference>
<feature type="binding site" evidence="8">
    <location>
        <position position="174"/>
    </location>
    <ligand>
        <name>FAD</name>
        <dbReference type="ChEBI" id="CHEBI:57692"/>
    </ligand>
</feature>
<evidence type="ECO:0000256" key="2">
    <source>
        <dbReference type="ARBA" id="ARBA00004370"/>
    </source>
</evidence>
<feature type="binding site" evidence="8">
    <location>
        <position position="201"/>
    </location>
    <ligand>
        <name>FAD</name>
        <dbReference type="ChEBI" id="CHEBI:57692"/>
    </ligand>
</feature>
<accession>A0A3E2H135</accession>
<organism evidence="11 12">
    <name type="scientific">Scytalidium lignicola</name>
    <name type="common">Hyphomycete</name>
    <dbReference type="NCBI Taxonomy" id="5539"/>
    <lineage>
        <taxon>Eukaryota</taxon>
        <taxon>Fungi</taxon>
        <taxon>Dikarya</taxon>
        <taxon>Ascomycota</taxon>
        <taxon>Pezizomycotina</taxon>
        <taxon>Leotiomycetes</taxon>
        <taxon>Leotiomycetes incertae sedis</taxon>
        <taxon>Scytalidium</taxon>
    </lineage>
</organism>
<dbReference type="PROSITE" id="PS51384">
    <property type="entry name" value="FAD_FR"/>
    <property type="match status" value="1"/>
</dbReference>
<evidence type="ECO:0000256" key="1">
    <source>
        <dbReference type="ARBA" id="ARBA00001974"/>
    </source>
</evidence>
<keyword evidence="7" id="KW-0472">Membrane</keyword>
<feature type="binding site" evidence="8">
    <location>
        <position position="172"/>
    </location>
    <ligand>
        <name>FAD</name>
        <dbReference type="ChEBI" id="CHEBI:57692"/>
    </ligand>
</feature>
<dbReference type="OMA" id="GCLRFFI"/>
<evidence type="ECO:0000256" key="9">
    <source>
        <dbReference type="SAM" id="MobiDB-lite"/>
    </source>
</evidence>
<dbReference type="InterPro" id="IPR008333">
    <property type="entry name" value="Cbr1-like_FAD-bd_dom"/>
</dbReference>
<dbReference type="GO" id="GO:0016020">
    <property type="term" value="C:membrane"/>
    <property type="evidence" value="ECO:0007669"/>
    <property type="project" value="UniProtKB-SubCell"/>
</dbReference>